<proteinExistence type="predicted"/>
<evidence type="ECO:0000256" key="1">
    <source>
        <dbReference type="SAM" id="SignalP"/>
    </source>
</evidence>
<dbReference type="Proteomes" id="UP000030854">
    <property type="component" value="Unassembled WGS sequence"/>
</dbReference>
<dbReference type="Pfam" id="PF09362">
    <property type="entry name" value="DUF1996"/>
    <property type="match status" value="1"/>
</dbReference>
<dbReference type="AlphaFoldDB" id="A0A0B1PA53"/>
<name>A0A0B1PA53_UNCNE</name>
<feature type="signal peptide" evidence="1">
    <location>
        <begin position="1"/>
        <end position="15"/>
    </location>
</feature>
<dbReference type="STRING" id="52586.A0A0B1PA53"/>
<feature type="chain" id="PRO_5012339226" evidence="1">
    <location>
        <begin position="16"/>
        <end position="405"/>
    </location>
</feature>
<dbReference type="OMA" id="DSSHTHG"/>
<dbReference type="InterPro" id="IPR018535">
    <property type="entry name" value="DUF1996"/>
</dbReference>
<feature type="domain" description="DUF1996" evidence="2">
    <location>
        <begin position="40"/>
        <end position="296"/>
    </location>
</feature>
<dbReference type="EMBL" id="JNVN01001231">
    <property type="protein sequence ID" value="KHJ33791.1"/>
    <property type="molecule type" value="Genomic_DNA"/>
</dbReference>
<reference evidence="3 4" key="1">
    <citation type="journal article" date="2014" name="BMC Genomics">
        <title>Adaptive genomic structural variation in the grape powdery mildew pathogen, Erysiphe necator.</title>
        <authorList>
            <person name="Jones L."/>
            <person name="Riaz S."/>
            <person name="Morales-Cruz A."/>
            <person name="Amrine K.C."/>
            <person name="McGuire B."/>
            <person name="Gubler W.D."/>
            <person name="Walker M.A."/>
            <person name="Cantu D."/>
        </authorList>
    </citation>
    <scope>NUCLEOTIDE SEQUENCE [LARGE SCALE GENOMIC DNA]</scope>
    <source>
        <strain evidence="4">c</strain>
    </source>
</reference>
<sequence>MLLALSIFLAPSVFAYNSTKQTFSVNRFYGKSNLVTARMDPIVYPGSPSAHMHLVQGGNGFAVSMTDNQALESTCTTSLVKNDRSNYWTPALYFQDPLTDQIEAVELSYMQVYYFFDATTDVIKAFPPGLRIAVGNPDLRTPPDSGGRINTNLANGPLQPVQWTCPRSDESLPLYPVDSDGLNGVGIQDPENRAAGVGFPDKNCDSLAAPLRADIHFPSCYNPAVRLDDYKNNMQFPTNGNCPQGWTHVPHMFFEVYWNTPKFANRWTQGEGRQPFILSNGDSTGYSLHGDFIAGWDVETLQNIIDYCDTGTDGIDKCPSLIGGLENFSSTCTVENPFPSDVKQGAQLSLPGNNPINKWRKSKNTAYDTIKNTKTLQYHKQITSRITLTRRSTVDSIIGNSIDDS</sequence>
<organism evidence="3 4">
    <name type="scientific">Uncinula necator</name>
    <name type="common">Grape powdery mildew</name>
    <dbReference type="NCBI Taxonomy" id="52586"/>
    <lineage>
        <taxon>Eukaryota</taxon>
        <taxon>Fungi</taxon>
        <taxon>Dikarya</taxon>
        <taxon>Ascomycota</taxon>
        <taxon>Pezizomycotina</taxon>
        <taxon>Leotiomycetes</taxon>
        <taxon>Erysiphales</taxon>
        <taxon>Erysiphaceae</taxon>
        <taxon>Erysiphe</taxon>
    </lineage>
</organism>
<gene>
    <name evidence="3" type="ORF">EV44_g0508</name>
</gene>
<accession>A0A0B1PA53</accession>
<evidence type="ECO:0000313" key="4">
    <source>
        <dbReference type="Proteomes" id="UP000030854"/>
    </source>
</evidence>
<comment type="caution">
    <text evidence="3">The sequence shown here is derived from an EMBL/GenBank/DDBJ whole genome shotgun (WGS) entry which is preliminary data.</text>
</comment>
<protein>
    <submittedName>
        <fullName evidence="3">Putative wsc domain protein</fullName>
    </submittedName>
</protein>
<evidence type="ECO:0000259" key="2">
    <source>
        <dbReference type="Pfam" id="PF09362"/>
    </source>
</evidence>
<dbReference type="PANTHER" id="PTHR43662:SF11">
    <property type="entry name" value="WSC DOMAIN-CONTAINING PROTEIN"/>
    <property type="match status" value="1"/>
</dbReference>
<keyword evidence="4" id="KW-1185">Reference proteome</keyword>
<dbReference type="PANTHER" id="PTHR43662">
    <property type="match status" value="1"/>
</dbReference>
<keyword evidence="1" id="KW-0732">Signal</keyword>
<dbReference type="HOGENOM" id="CLU_014722_5_0_1"/>
<evidence type="ECO:0000313" key="3">
    <source>
        <dbReference type="EMBL" id="KHJ33791.1"/>
    </source>
</evidence>